<accession>A0A4R8MAL1</accession>
<name>A0A4R8MAL1_9BACT</name>
<organism evidence="1 2">
    <name type="scientific">Aminivibrio pyruvatiphilus</name>
    <dbReference type="NCBI Taxonomy" id="1005740"/>
    <lineage>
        <taxon>Bacteria</taxon>
        <taxon>Thermotogati</taxon>
        <taxon>Synergistota</taxon>
        <taxon>Synergistia</taxon>
        <taxon>Synergistales</taxon>
        <taxon>Aminobacteriaceae</taxon>
        <taxon>Aminivibrio</taxon>
    </lineage>
</organism>
<dbReference type="EMBL" id="SORI01000007">
    <property type="protein sequence ID" value="TDY60865.1"/>
    <property type="molecule type" value="Genomic_DNA"/>
</dbReference>
<reference evidence="1 2" key="1">
    <citation type="submission" date="2019-03" db="EMBL/GenBank/DDBJ databases">
        <title>Genomic Encyclopedia of Type Strains, Phase IV (KMG-IV): sequencing the most valuable type-strain genomes for metagenomic binning, comparative biology and taxonomic classification.</title>
        <authorList>
            <person name="Goeker M."/>
        </authorList>
    </citation>
    <scope>NUCLEOTIDE SEQUENCE [LARGE SCALE GENOMIC DNA]</scope>
    <source>
        <strain evidence="1 2">DSM 25964</strain>
    </source>
</reference>
<dbReference type="OrthoDB" id="426827at2"/>
<sequence>MYAITKAAYRRKIQAQLGFAHALLKLKELKEKNAHSAAGSPKEIRDLEKKIGETRERLNELFEAGDEAWENIDDASEELWSELKTAVNNAVLTTGK</sequence>
<evidence type="ECO:0000313" key="2">
    <source>
        <dbReference type="Proteomes" id="UP000295066"/>
    </source>
</evidence>
<dbReference type="AlphaFoldDB" id="A0A4R8MAL1"/>
<gene>
    <name evidence="1" type="ORF">C8D99_10772</name>
</gene>
<proteinExistence type="predicted"/>
<evidence type="ECO:0000313" key="1">
    <source>
        <dbReference type="EMBL" id="TDY60865.1"/>
    </source>
</evidence>
<dbReference type="Proteomes" id="UP000295066">
    <property type="component" value="Unassembled WGS sequence"/>
</dbReference>
<comment type="caution">
    <text evidence="1">The sequence shown here is derived from an EMBL/GenBank/DDBJ whole genome shotgun (WGS) entry which is preliminary data.</text>
</comment>
<keyword evidence="2" id="KW-1185">Reference proteome</keyword>
<protein>
    <submittedName>
        <fullName evidence="1">Uncharacterized protein</fullName>
    </submittedName>
</protein>